<keyword evidence="1" id="KW-1133">Transmembrane helix</keyword>
<keyword evidence="4" id="KW-1185">Reference proteome</keyword>
<comment type="caution">
    <text evidence="3">The sequence shown here is derived from an EMBL/GenBank/DDBJ whole genome shotgun (WGS) entry which is preliminary data.</text>
</comment>
<dbReference type="Proteomes" id="UP000218231">
    <property type="component" value="Unassembled WGS sequence"/>
</dbReference>
<feature type="signal peptide" evidence="2">
    <location>
        <begin position="1"/>
        <end position="19"/>
    </location>
</feature>
<proteinExistence type="predicted"/>
<evidence type="ECO:0000313" key="4">
    <source>
        <dbReference type="Proteomes" id="UP000218231"/>
    </source>
</evidence>
<dbReference type="AlphaFoldDB" id="A0A2A2J8W0"/>
<feature type="chain" id="PRO_5013127363" evidence="2">
    <location>
        <begin position="20"/>
        <end position="133"/>
    </location>
</feature>
<evidence type="ECO:0000256" key="2">
    <source>
        <dbReference type="SAM" id="SignalP"/>
    </source>
</evidence>
<dbReference type="EMBL" id="LIAE01010594">
    <property type="protein sequence ID" value="PAV58208.1"/>
    <property type="molecule type" value="Genomic_DNA"/>
</dbReference>
<sequence length="133" mass="15228">MRCALLLLFLCLIVAVINAKPTTEATEINEDVGRPSRQKTTAVERGKNREQKDVEKVEYDDNMTLFGYTFELPEWVIAVRDGIKAAYNTARGYLSGELHKNEVARVMLTLYLNLTVFVLICLVLFIKQIKLCW</sequence>
<gene>
    <name evidence="3" type="ORF">WR25_26669</name>
</gene>
<protein>
    <submittedName>
        <fullName evidence="3">Uncharacterized protein</fullName>
    </submittedName>
</protein>
<keyword evidence="1" id="KW-0812">Transmembrane</keyword>
<evidence type="ECO:0000256" key="1">
    <source>
        <dbReference type="SAM" id="Phobius"/>
    </source>
</evidence>
<reference evidence="3 4" key="1">
    <citation type="journal article" date="2017" name="Curr. Biol.">
        <title>Genome architecture and evolution of a unichromosomal asexual nematode.</title>
        <authorList>
            <person name="Fradin H."/>
            <person name="Zegar C."/>
            <person name="Gutwein M."/>
            <person name="Lucas J."/>
            <person name="Kovtun M."/>
            <person name="Corcoran D."/>
            <person name="Baugh L.R."/>
            <person name="Kiontke K."/>
            <person name="Gunsalus K."/>
            <person name="Fitch D.H."/>
            <person name="Piano F."/>
        </authorList>
    </citation>
    <scope>NUCLEOTIDE SEQUENCE [LARGE SCALE GENOMIC DNA]</scope>
    <source>
        <strain evidence="3">PF1309</strain>
    </source>
</reference>
<feature type="transmembrane region" description="Helical" evidence="1">
    <location>
        <begin position="103"/>
        <end position="126"/>
    </location>
</feature>
<accession>A0A2A2J8W0</accession>
<keyword evidence="1" id="KW-0472">Membrane</keyword>
<keyword evidence="2" id="KW-0732">Signal</keyword>
<evidence type="ECO:0000313" key="3">
    <source>
        <dbReference type="EMBL" id="PAV58208.1"/>
    </source>
</evidence>
<organism evidence="3 4">
    <name type="scientific">Diploscapter pachys</name>
    <dbReference type="NCBI Taxonomy" id="2018661"/>
    <lineage>
        <taxon>Eukaryota</taxon>
        <taxon>Metazoa</taxon>
        <taxon>Ecdysozoa</taxon>
        <taxon>Nematoda</taxon>
        <taxon>Chromadorea</taxon>
        <taxon>Rhabditida</taxon>
        <taxon>Rhabditina</taxon>
        <taxon>Rhabditomorpha</taxon>
        <taxon>Rhabditoidea</taxon>
        <taxon>Rhabditidae</taxon>
        <taxon>Diploscapter</taxon>
    </lineage>
</organism>
<name>A0A2A2J8W0_9BILA</name>